<keyword evidence="10" id="KW-1185">Reference proteome</keyword>
<dbReference type="NCBIfam" id="NF003806">
    <property type="entry name" value="PRK05395.1-3"/>
    <property type="match status" value="1"/>
</dbReference>
<dbReference type="NCBIfam" id="TIGR01088">
    <property type="entry name" value="aroQ"/>
    <property type="match status" value="1"/>
</dbReference>
<evidence type="ECO:0000256" key="4">
    <source>
        <dbReference type="ARBA" id="ARBA00011037"/>
    </source>
</evidence>
<evidence type="ECO:0000256" key="5">
    <source>
        <dbReference type="ARBA" id="ARBA00011193"/>
    </source>
</evidence>
<evidence type="ECO:0000256" key="2">
    <source>
        <dbReference type="ARBA" id="ARBA00003924"/>
    </source>
</evidence>
<dbReference type="InterPro" id="IPR018509">
    <property type="entry name" value="DHquinase_II_CS"/>
</dbReference>
<dbReference type="Proteomes" id="UP001297092">
    <property type="component" value="Unassembled WGS sequence"/>
</dbReference>
<protein>
    <recommendedName>
        <fullName evidence="6 8">3-dehydroquinate dehydratase</fullName>
        <shortName evidence="8">3-dehydroquinase</shortName>
        <ecNumber evidence="6 8">4.2.1.10</ecNumber>
    </recommendedName>
    <alternativeName>
        <fullName evidence="8">Type II DHQase</fullName>
    </alternativeName>
</protein>
<dbReference type="PROSITE" id="PS01029">
    <property type="entry name" value="DEHYDROQUINASE_II"/>
    <property type="match status" value="1"/>
</dbReference>
<dbReference type="PANTHER" id="PTHR21272">
    <property type="entry name" value="CATABOLIC 3-DEHYDROQUINASE"/>
    <property type="match status" value="1"/>
</dbReference>
<dbReference type="RefSeq" id="WP_214113739.1">
    <property type="nucleotide sequence ID" value="NZ_JAHCTB010000004.1"/>
</dbReference>
<keyword evidence="8" id="KW-0057">Aromatic amino acid biosynthesis</keyword>
<feature type="binding site" evidence="8">
    <location>
        <position position="84"/>
    </location>
    <ligand>
        <name>substrate</name>
    </ligand>
</feature>
<dbReference type="CDD" id="cd00466">
    <property type="entry name" value="DHQase_II"/>
    <property type="match status" value="1"/>
</dbReference>
<reference evidence="9 10" key="1">
    <citation type="submission" date="2021-05" db="EMBL/GenBank/DDBJ databases">
        <title>Aequorivita echinoideorum JCM 30378 genome.</title>
        <authorList>
            <person name="Zhang H."/>
            <person name="Li C."/>
        </authorList>
    </citation>
    <scope>NUCLEOTIDE SEQUENCE [LARGE SCALE GENOMIC DNA]</scope>
    <source>
        <strain evidence="9 10">JCM30378</strain>
    </source>
</reference>
<comment type="function">
    <text evidence="2 8">Catalyzes a trans-dehydration via an enolate intermediate.</text>
</comment>
<dbReference type="SUPFAM" id="SSF52304">
    <property type="entry name" value="Type II 3-dehydroquinate dehydratase"/>
    <property type="match status" value="1"/>
</dbReference>
<dbReference type="InterPro" id="IPR001874">
    <property type="entry name" value="DHquinase_II"/>
</dbReference>
<proteinExistence type="inferred from homology"/>
<feature type="active site" description="Proton donor" evidence="8">
    <location>
        <position position="97"/>
    </location>
</feature>
<comment type="catalytic activity">
    <reaction evidence="1 8">
        <text>3-dehydroquinate = 3-dehydroshikimate + H2O</text>
        <dbReference type="Rhea" id="RHEA:21096"/>
        <dbReference type="ChEBI" id="CHEBI:15377"/>
        <dbReference type="ChEBI" id="CHEBI:16630"/>
        <dbReference type="ChEBI" id="CHEBI:32364"/>
        <dbReference type="EC" id="4.2.1.10"/>
    </reaction>
</comment>
<evidence type="ECO:0000313" key="10">
    <source>
        <dbReference type="Proteomes" id="UP001297092"/>
    </source>
</evidence>
<gene>
    <name evidence="8 9" type="primary">aroQ</name>
    <name evidence="9" type="ORF">KIV10_11325</name>
</gene>
<comment type="pathway">
    <text evidence="3 8">Metabolic intermediate biosynthesis; chorismate biosynthesis; chorismate from D-erythrose 4-phosphate and phosphoenolpyruvate: step 3/7.</text>
</comment>
<organism evidence="9 10">
    <name type="scientific">Aequorivita echinoideorum</name>
    <dbReference type="NCBI Taxonomy" id="1549647"/>
    <lineage>
        <taxon>Bacteria</taxon>
        <taxon>Pseudomonadati</taxon>
        <taxon>Bacteroidota</taxon>
        <taxon>Flavobacteriia</taxon>
        <taxon>Flavobacteriales</taxon>
        <taxon>Flavobacteriaceae</taxon>
        <taxon>Aequorivita</taxon>
    </lineage>
</organism>
<evidence type="ECO:0000256" key="3">
    <source>
        <dbReference type="ARBA" id="ARBA00004902"/>
    </source>
</evidence>
<dbReference type="PANTHER" id="PTHR21272:SF3">
    <property type="entry name" value="CATABOLIC 3-DEHYDROQUINASE"/>
    <property type="match status" value="1"/>
</dbReference>
<feature type="binding site" evidence="8">
    <location>
        <position position="71"/>
    </location>
    <ligand>
        <name>substrate</name>
    </ligand>
</feature>
<keyword evidence="7 8" id="KW-0456">Lyase</keyword>
<evidence type="ECO:0000256" key="8">
    <source>
        <dbReference type="HAMAP-Rule" id="MF_00169"/>
    </source>
</evidence>
<dbReference type="EMBL" id="JAHCTB010000004">
    <property type="protein sequence ID" value="MBT0608775.1"/>
    <property type="molecule type" value="Genomic_DNA"/>
</dbReference>
<dbReference type="NCBIfam" id="NF003807">
    <property type="entry name" value="PRK05395.1-4"/>
    <property type="match status" value="1"/>
</dbReference>
<dbReference type="NCBIfam" id="NF003805">
    <property type="entry name" value="PRK05395.1-2"/>
    <property type="match status" value="1"/>
</dbReference>
<dbReference type="EC" id="4.2.1.10" evidence="6 8"/>
<comment type="similarity">
    <text evidence="4 8">Belongs to the type-II 3-dehydroquinase family.</text>
</comment>
<evidence type="ECO:0000256" key="7">
    <source>
        <dbReference type="ARBA" id="ARBA00023239"/>
    </source>
</evidence>
<dbReference type="PIRSF" id="PIRSF001399">
    <property type="entry name" value="DHquinase_II"/>
    <property type="match status" value="1"/>
</dbReference>
<comment type="caution">
    <text evidence="9">The sequence shown here is derived from an EMBL/GenBank/DDBJ whole genome shotgun (WGS) entry which is preliminary data.</text>
</comment>
<feature type="binding site" evidence="8">
    <location>
        <begin position="98"/>
        <end position="99"/>
    </location>
    <ligand>
        <name>substrate</name>
    </ligand>
</feature>
<dbReference type="Gene3D" id="3.40.50.9100">
    <property type="entry name" value="Dehydroquinase, class II"/>
    <property type="match status" value="1"/>
</dbReference>
<comment type="subunit">
    <text evidence="5 8">Homododecamer.</text>
</comment>
<dbReference type="HAMAP" id="MF_00169">
    <property type="entry name" value="AroQ"/>
    <property type="match status" value="1"/>
</dbReference>
<dbReference type="Pfam" id="PF01220">
    <property type="entry name" value="DHquinase_II"/>
    <property type="match status" value="1"/>
</dbReference>
<dbReference type="InterPro" id="IPR036441">
    <property type="entry name" value="DHquinase_II_sf"/>
</dbReference>
<accession>A0ABS5S8M3</accession>
<feature type="site" description="Transition state stabilizer" evidence="8">
    <location>
        <position position="17"/>
    </location>
</feature>
<dbReference type="GO" id="GO:0003855">
    <property type="term" value="F:3-dehydroquinate dehydratase activity"/>
    <property type="evidence" value="ECO:0007669"/>
    <property type="project" value="UniProtKB-EC"/>
</dbReference>
<evidence type="ECO:0000256" key="1">
    <source>
        <dbReference type="ARBA" id="ARBA00001864"/>
    </source>
</evidence>
<evidence type="ECO:0000256" key="6">
    <source>
        <dbReference type="ARBA" id="ARBA00012060"/>
    </source>
</evidence>
<evidence type="ECO:0000313" key="9">
    <source>
        <dbReference type="EMBL" id="MBT0608775.1"/>
    </source>
</evidence>
<keyword evidence="8" id="KW-0028">Amino-acid biosynthesis</keyword>
<name>A0ABS5S8M3_9FLAO</name>
<feature type="binding site" evidence="8">
    <location>
        <position position="77"/>
    </location>
    <ligand>
        <name>substrate</name>
    </ligand>
</feature>
<feature type="active site" description="Proton acceptor" evidence="8">
    <location>
        <position position="22"/>
    </location>
</feature>
<sequence length="143" mass="16207">MKFIIINGPNLNLLGKRENDIYGDETFNDFFEKLKKKFANQEISYFQSNIEGELIDKIQEVGYNYDGIILNAAAYTHTSIGIADAVKAITTPVVEVHISNTFSREDYRHKSYISPNAKGVIVGFGLQSYELALQSFLYIAKRN</sequence>
<feature type="binding site" evidence="8">
    <location>
        <position position="108"/>
    </location>
    <ligand>
        <name>substrate</name>
    </ligand>
</feature>